<keyword evidence="1" id="KW-0732">Signal</keyword>
<dbReference type="EMBL" id="VHSH01000006">
    <property type="protein sequence ID" value="TQV78473.1"/>
    <property type="molecule type" value="Genomic_DNA"/>
</dbReference>
<organism evidence="2 3">
    <name type="scientific">Denitrobaculum tricleocarpae</name>
    <dbReference type="NCBI Taxonomy" id="2591009"/>
    <lineage>
        <taxon>Bacteria</taxon>
        <taxon>Pseudomonadati</taxon>
        <taxon>Pseudomonadota</taxon>
        <taxon>Alphaproteobacteria</taxon>
        <taxon>Rhodospirillales</taxon>
        <taxon>Rhodospirillaceae</taxon>
        <taxon>Denitrobaculum</taxon>
    </lineage>
</organism>
<dbReference type="Proteomes" id="UP000315252">
    <property type="component" value="Unassembled WGS sequence"/>
</dbReference>
<feature type="signal peptide" evidence="1">
    <location>
        <begin position="1"/>
        <end position="21"/>
    </location>
</feature>
<evidence type="ECO:0000256" key="1">
    <source>
        <dbReference type="SAM" id="SignalP"/>
    </source>
</evidence>
<dbReference type="SUPFAM" id="SSF53850">
    <property type="entry name" value="Periplasmic binding protein-like II"/>
    <property type="match status" value="1"/>
</dbReference>
<dbReference type="OrthoDB" id="5343002at2"/>
<evidence type="ECO:0000313" key="3">
    <source>
        <dbReference type="Proteomes" id="UP000315252"/>
    </source>
</evidence>
<protein>
    <submittedName>
        <fullName evidence="2">Phosphate/phosphite/phosphonate ABC transporter substrate-binding protein</fullName>
    </submittedName>
</protein>
<accession>A0A545TML1</accession>
<sequence length="285" mass="31061">MRFYLLIAAVLQITLSTVGTAAADSRESFVFGIVPQQSASRLAQAWVPFMERLSDVSGYRIEFATAKDIPTFEACLAKGAYDIAYMNPYHYTVFHDLAGYQAIARVRDKRLRGILVARKDASLENLEHLSGNAVAFPSPAAFGASVIPRAELKARGIDISPNYVKSHDSVYRAVAAGLMPAGGGVMRTFNNVPADIRDQLKIVYRTDGYTPHAFAVSSRMNGAQSEALFEAMQQVAANDAQTLQPLGMKGFVQAANADWDDIRALQLTQNHTQIVSNESLQCHSG</sequence>
<dbReference type="Gene3D" id="3.40.190.10">
    <property type="entry name" value="Periplasmic binding protein-like II"/>
    <property type="match status" value="2"/>
</dbReference>
<dbReference type="PANTHER" id="PTHR35841:SF1">
    <property type="entry name" value="PHOSPHONATES-BINDING PERIPLASMIC PROTEIN"/>
    <property type="match status" value="1"/>
</dbReference>
<keyword evidence="3" id="KW-1185">Reference proteome</keyword>
<proteinExistence type="predicted"/>
<name>A0A545TML1_9PROT</name>
<dbReference type="Pfam" id="PF12974">
    <property type="entry name" value="Phosphonate-bd"/>
    <property type="match status" value="1"/>
</dbReference>
<reference evidence="2 3" key="1">
    <citation type="submission" date="2019-06" db="EMBL/GenBank/DDBJ databases">
        <title>Whole genome sequence for Rhodospirillaceae sp. R148.</title>
        <authorList>
            <person name="Wang G."/>
        </authorList>
    </citation>
    <scope>NUCLEOTIDE SEQUENCE [LARGE SCALE GENOMIC DNA]</scope>
    <source>
        <strain evidence="2 3">R148</strain>
    </source>
</reference>
<gene>
    <name evidence="2" type="ORF">FKG95_18095</name>
</gene>
<feature type="chain" id="PRO_5022241001" evidence="1">
    <location>
        <begin position="22"/>
        <end position="285"/>
    </location>
</feature>
<dbReference type="PANTHER" id="PTHR35841">
    <property type="entry name" value="PHOSPHONATES-BINDING PERIPLASMIC PROTEIN"/>
    <property type="match status" value="1"/>
</dbReference>
<comment type="caution">
    <text evidence="2">The sequence shown here is derived from an EMBL/GenBank/DDBJ whole genome shotgun (WGS) entry which is preliminary data.</text>
</comment>
<dbReference type="AlphaFoldDB" id="A0A545TML1"/>
<evidence type="ECO:0000313" key="2">
    <source>
        <dbReference type="EMBL" id="TQV78473.1"/>
    </source>
</evidence>